<keyword evidence="1" id="KW-0378">Hydrolase</keyword>
<dbReference type="RefSeq" id="WP_324266415.1">
    <property type="nucleotide sequence ID" value="NZ_JAWLNX010000010.1"/>
</dbReference>
<name>A0ABU6ABK3_9PSEU</name>
<dbReference type="PANTHER" id="PTHR43301:SF3">
    <property type="entry name" value="ARABINAN ENDO-1,5-ALPHA-L-ARABINOSIDASE A-RELATED"/>
    <property type="match status" value="1"/>
</dbReference>
<sequence>MSTTAPSAAAAQDQTYEGYLFAYFTGEGSPDGEQIHLAASNGNDPLHWTALNGGAPVLRSTLGDQGVRDPFLLRSPTGDRFYLLATDLRMHGDGDWDNAQRHGSRSIMIWESTDLVHWSPQRAAQVAPETAGDAWAPEARWDPETQQYVVFWASTLYSPDDPEHTGQSHHRMMYATTKDFITFSPAQVWHDPGHSVIDSTVIDQAGTHYRFTKDERAQDAANPCGKFITQEKSTALLNPAWEFVADCIGKGDETGEGIAYGEGPTAFRSNTEHKWYLFIDEYGGRGYVPFETDDLGSGRWRESPDYALPANPRHGTVLPLTKSEHERVRNAYPAAR</sequence>
<keyword evidence="2" id="KW-1185">Reference proteome</keyword>
<dbReference type="SUPFAM" id="SSF75005">
    <property type="entry name" value="Arabinanase/levansucrase/invertase"/>
    <property type="match status" value="2"/>
</dbReference>
<evidence type="ECO:0000313" key="2">
    <source>
        <dbReference type="Proteomes" id="UP001327093"/>
    </source>
</evidence>
<dbReference type="CDD" id="cd08983">
    <property type="entry name" value="GH43_Bt3655-like"/>
    <property type="match status" value="1"/>
</dbReference>
<gene>
    <name evidence="1" type="ORF">R4I43_16040</name>
</gene>
<dbReference type="PANTHER" id="PTHR43301">
    <property type="entry name" value="ARABINAN ENDO-1,5-ALPHA-L-ARABINOSIDASE"/>
    <property type="match status" value="1"/>
</dbReference>
<proteinExistence type="predicted"/>
<evidence type="ECO:0000313" key="1">
    <source>
        <dbReference type="EMBL" id="MEB3368919.1"/>
    </source>
</evidence>
<comment type="caution">
    <text evidence="1">The sequence shown here is derived from an EMBL/GenBank/DDBJ whole genome shotgun (WGS) entry which is preliminary data.</text>
</comment>
<protein>
    <submittedName>
        <fullName evidence="1">Glycoside hydrolase family 43 protein</fullName>
    </submittedName>
</protein>
<dbReference type="Gene3D" id="2.115.10.20">
    <property type="entry name" value="Glycosyl hydrolase domain, family 43"/>
    <property type="match status" value="1"/>
</dbReference>
<organism evidence="1 2">
    <name type="scientific">Saccharopolyspora mangrovi</name>
    <dbReference type="NCBI Taxonomy" id="3082379"/>
    <lineage>
        <taxon>Bacteria</taxon>
        <taxon>Bacillati</taxon>
        <taxon>Actinomycetota</taxon>
        <taxon>Actinomycetes</taxon>
        <taxon>Pseudonocardiales</taxon>
        <taxon>Pseudonocardiaceae</taxon>
        <taxon>Saccharopolyspora</taxon>
    </lineage>
</organism>
<reference evidence="1 2" key="1">
    <citation type="submission" date="2023-10" db="EMBL/GenBank/DDBJ databases">
        <title>Saccharopolyspora sp. nov., isolated from mangrove soil.</title>
        <authorList>
            <person name="Lu Y."/>
            <person name="Liu W."/>
        </authorList>
    </citation>
    <scope>NUCLEOTIDE SEQUENCE [LARGE SCALE GENOMIC DNA]</scope>
    <source>
        <strain evidence="1 2">S2-29</strain>
    </source>
</reference>
<dbReference type="InterPro" id="IPR023296">
    <property type="entry name" value="Glyco_hydro_beta-prop_sf"/>
</dbReference>
<dbReference type="Proteomes" id="UP001327093">
    <property type="component" value="Unassembled WGS sequence"/>
</dbReference>
<accession>A0ABU6ABK3</accession>
<dbReference type="InterPro" id="IPR050727">
    <property type="entry name" value="GH43_arabinanases"/>
</dbReference>
<dbReference type="EMBL" id="JAWLNX010000010">
    <property type="protein sequence ID" value="MEB3368919.1"/>
    <property type="molecule type" value="Genomic_DNA"/>
</dbReference>
<dbReference type="GO" id="GO:0016787">
    <property type="term" value="F:hydrolase activity"/>
    <property type="evidence" value="ECO:0007669"/>
    <property type="project" value="UniProtKB-KW"/>
</dbReference>